<accession>A0A382JEF4</accession>
<evidence type="ECO:0008006" key="2">
    <source>
        <dbReference type="Google" id="ProtNLM"/>
    </source>
</evidence>
<sequence>LEDASNSTIDYSNVFTDGDNDDSEITKAIQSNSNTALVAASISGNTLTLDYVANQYGTATITVRATSNGQTVDDAFVVTVTGVNDEPSFTKGSNVTVDEDAGAQTVSGWASSLSKGTNDPSSQALTFTVTNANNSLFSTQPAISSSGVLTFTSATNANGSATVSVVLTDDGGTANSGDDTYATQTFTIIVNAVDDAPTVANAVADFTVLEDASNSTISYSNVFTDVDNDDNDITKAVQSNNNTDLVAASISGNTLTLDYQANQYGTATITTRATSNGKTVDDAFVVTVTAVNDEPSFTKGSNVTVNEDAGAQTVSNFASSLSKGTNDPSSQALTFTVTNANNSLFST</sequence>
<proteinExistence type="predicted"/>
<dbReference type="AlphaFoldDB" id="A0A382JEF4"/>
<name>A0A382JEF4_9ZZZZ</name>
<feature type="non-terminal residue" evidence="1">
    <location>
        <position position="1"/>
    </location>
</feature>
<reference evidence="1" key="1">
    <citation type="submission" date="2018-05" db="EMBL/GenBank/DDBJ databases">
        <authorList>
            <person name="Lanie J.A."/>
            <person name="Ng W.-L."/>
            <person name="Kazmierczak K.M."/>
            <person name="Andrzejewski T.M."/>
            <person name="Davidsen T.M."/>
            <person name="Wayne K.J."/>
            <person name="Tettelin H."/>
            <person name="Glass J.I."/>
            <person name="Rusch D."/>
            <person name="Podicherti R."/>
            <person name="Tsui H.-C.T."/>
            <person name="Winkler M.E."/>
        </authorList>
    </citation>
    <scope>NUCLEOTIDE SEQUENCE</scope>
</reference>
<dbReference type="EMBL" id="UINC01073556">
    <property type="protein sequence ID" value="SVC10039.1"/>
    <property type="molecule type" value="Genomic_DNA"/>
</dbReference>
<feature type="non-terminal residue" evidence="1">
    <location>
        <position position="347"/>
    </location>
</feature>
<evidence type="ECO:0000313" key="1">
    <source>
        <dbReference type="EMBL" id="SVC10039.1"/>
    </source>
</evidence>
<protein>
    <recommendedName>
        <fullName evidence="2">Cadherin domain-containing protein</fullName>
    </recommendedName>
</protein>
<organism evidence="1">
    <name type="scientific">marine metagenome</name>
    <dbReference type="NCBI Taxonomy" id="408172"/>
    <lineage>
        <taxon>unclassified sequences</taxon>
        <taxon>metagenomes</taxon>
        <taxon>ecological metagenomes</taxon>
    </lineage>
</organism>
<gene>
    <name evidence="1" type="ORF">METZ01_LOCUS262893</name>
</gene>